<evidence type="ECO:0000313" key="1">
    <source>
        <dbReference type="EMBL" id="VAW35700.1"/>
    </source>
</evidence>
<organism evidence="1">
    <name type="scientific">hydrothermal vent metagenome</name>
    <dbReference type="NCBI Taxonomy" id="652676"/>
    <lineage>
        <taxon>unclassified sequences</taxon>
        <taxon>metagenomes</taxon>
        <taxon>ecological metagenomes</taxon>
    </lineage>
</organism>
<proteinExistence type="predicted"/>
<dbReference type="EMBL" id="UOEW01000110">
    <property type="protein sequence ID" value="VAW35700.1"/>
    <property type="molecule type" value="Genomic_DNA"/>
</dbReference>
<reference evidence="1" key="1">
    <citation type="submission" date="2018-06" db="EMBL/GenBank/DDBJ databases">
        <authorList>
            <person name="Zhirakovskaya E."/>
        </authorList>
    </citation>
    <scope>NUCLEOTIDE SEQUENCE</scope>
</reference>
<accession>A0A3B0V481</accession>
<dbReference type="AlphaFoldDB" id="A0A3B0V481"/>
<protein>
    <submittedName>
        <fullName evidence="1">Uncharacterized protein</fullName>
    </submittedName>
</protein>
<name>A0A3B0V481_9ZZZZ</name>
<sequence>MKKILTLLLILTVFIVSANNTLNSDETSSSVQQNNSLESIYSTFKLSKPKVNPTIKSWHGCPPDPFNQMNNCYCNPLIGIVVCRLK</sequence>
<gene>
    <name evidence="1" type="ORF">MNBD_GAMMA01-1541</name>
</gene>